<dbReference type="PANTHER" id="PTHR33490">
    <property type="entry name" value="BLR5614 PROTEIN-RELATED"/>
    <property type="match status" value="1"/>
</dbReference>
<comment type="caution">
    <text evidence="3">The sequence shown here is derived from an EMBL/GenBank/DDBJ whole genome shotgun (WGS) entry which is preliminary data.</text>
</comment>
<dbReference type="InterPro" id="IPR038765">
    <property type="entry name" value="Papain-like_cys_pep_sf"/>
</dbReference>
<dbReference type="Proteomes" id="UP000179627">
    <property type="component" value="Unassembled WGS sequence"/>
</dbReference>
<name>A0A1S1RDJ9_9ACTN</name>
<dbReference type="Pfam" id="PF01841">
    <property type="entry name" value="Transglut_core"/>
    <property type="match status" value="1"/>
</dbReference>
<dbReference type="Pfam" id="PF08379">
    <property type="entry name" value="Bact_transglu_N"/>
    <property type="match status" value="1"/>
</dbReference>
<organism evidence="3 4">
    <name type="scientific">Parafrankia colletiae</name>
    <dbReference type="NCBI Taxonomy" id="573497"/>
    <lineage>
        <taxon>Bacteria</taxon>
        <taxon>Bacillati</taxon>
        <taxon>Actinomycetota</taxon>
        <taxon>Actinomycetes</taxon>
        <taxon>Frankiales</taxon>
        <taxon>Frankiaceae</taxon>
        <taxon>Parafrankia</taxon>
    </lineage>
</organism>
<evidence type="ECO:0000259" key="2">
    <source>
        <dbReference type="SMART" id="SM00460"/>
    </source>
</evidence>
<keyword evidence="4" id="KW-1185">Reference proteome</keyword>
<sequence length="331" mass="34618">MARASEAVAAGDAAPEPGDLDGAEQVTYRVRQRFRYTYDGVATDLEHRLIAVPPPRHGGQLRRSVDLQVSVPDARTTWARGPDGLQIATISVDVVPPTLDFDITLVVERFADLGWPELPASALSSRRLLAPTPLTTPTTTMIDAARSLAGGDPVATARRVCGWVHQRIEYVSGSTDVGTTAAQALAGGHGVCQDQAHVMIAMCRAVGIPARYVSGHMLGEGASHAWVEVVVPAGILRAGGVGPLGIRADAVPVPVAVTPGGAAAAAVAFDPCHDRVADLRYVTVAVGRDYHDVAPTSGRYVGAGRGALTATQRVDVLEVRRRGDGAPETAR</sequence>
<dbReference type="OrthoDB" id="9804023at2"/>
<feature type="domain" description="Transglutaminase-like" evidence="2">
    <location>
        <begin position="184"/>
        <end position="235"/>
    </location>
</feature>
<dbReference type="PANTHER" id="PTHR33490:SF6">
    <property type="entry name" value="SLL1049 PROTEIN"/>
    <property type="match status" value="1"/>
</dbReference>
<dbReference type="AlphaFoldDB" id="A0A1S1RDJ9"/>
<dbReference type="Gene3D" id="3.10.620.30">
    <property type="match status" value="1"/>
</dbReference>
<dbReference type="SMART" id="SM00460">
    <property type="entry name" value="TGc"/>
    <property type="match status" value="1"/>
</dbReference>
<proteinExistence type="predicted"/>
<protein>
    <submittedName>
        <fullName evidence="3">Transglutaminase</fullName>
    </submittedName>
</protein>
<gene>
    <name evidence="3" type="ORF">CC117_10070</name>
</gene>
<dbReference type="InterPro" id="IPR002931">
    <property type="entry name" value="Transglutaminase-like"/>
</dbReference>
<dbReference type="SUPFAM" id="SSF54001">
    <property type="entry name" value="Cysteine proteinases"/>
    <property type="match status" value="1"/>
</dbReference>
<evidence type="ECO:0000313" key="4">
    <source>
        <dbReference type="Proteomes" id="UP000179627"/>
    </source>
</evidence>
<evidence type="ECO:0000256" key="1">
    <source>
        <dbReference type="SAM" id="MobiDB-lite"/>
    </source>
</evidence>
<reference evidence="4" key="1">
    <citation type="submission" date="2016-07" db="EMBL/GenBank/DDBJ databases">
        <title>Sequence Frankia sp. strain CcI1.17.</title>
        <authorList>
            <person name="Ghodhbane-Gtari F."/>
            <person name="Swanson E."/>
            <person name="Gueddou A."/>
            <person name="Morris K."/>
            <person name="Hezbri K."/>
            <person name="Ktari A."/>
            <person name="Nouioui I."/>
            <person name="Abebe-Akele F."/>
            <person name="Simpson S."/>
            <person name="Thomas K."/>
            <person name="Gtari M."/>
            <person name="Tisa L.S."/>
            <person name="Hurst S."/>
        </authorList>
    </citation>
    <scope>NUCLEOTIDE SEQUENCE [LARGE SCALE GENOMIC DNA]</scope>
    <source>
        <strain evidence="4">Cc1.17</strain>
    </source>
</reference>
<accession>A0A1S1RDJ9</accession>
<dbReference type="RefSeq" id="WP_071082624.1">
    <property type="nucleotide sequence ID" value="NZ_MBLM01000025.1"/>
</dbReference>
<dbReference type="EMBL" id="MBLM01000025">
    <property type="protein sequence ID" value="OHV44157.1"/>
    <property type="molecule type" value="Genomic_DNA"/>
</dbReference>
<dbReference type="InterPro" id="IPR013589">
    <property type="entry name" value="Bac_transglu_N"/>
</dbReference>
<evidence type="ECO:0000313" key="3">
    <source>
        <dbReference type="EMBL" id="OHV44157.1"/>
    </source>
</evidence>
<feature type="region of interest" description="Disordered" evidence="1">
    <location>
        <begin position="1"/>
        <end position="23"/>
    </location>
</feature>